<dbReference type="EMBL" id="WOTH01000007">
    <property type="protein sequence ID" value="NHO53407.1"/>
    <property type="molecule type" value="Genomic_DNA"/>
</dbReference>
<proteinExistence type="predicted"/>
<feature type="region of interest" description="Disordered" evidence="1">
    <location>
        <begin position="21"/>
        <end position="54"/>
    </location>
</feature>
<dbReference type="RefSeq" id="WP_166313590.1">
    <property type="nucleotide sequence ID" value="NZ_WOTH01000007.1"/>
</dbReference>
<accession>A0A967EHC5</accession>
<organism evidence="2 3">
    <name type="scientific">Acetobacter estunensis</name>
    <dbReference type="NCBI Taxonomy" id="104097"/>
    <lineage>
        <taxon>Bacteria</taxon>
        <taxon>Pseudomonadati</taxon>
        <taxon>Pseudomonadota</taxon>
        <taxon>Alphaproteobacteria</taxon>
        <taxon>Acetobacterales</taxon>
        <taxon>Acetobacteraceae</taxon>
        <taxon>Acetobacter</taxon>
    </lineage>
</organism>
<evidence type="ECO:0000256" key="1">
    <source>
        <dbReference type="SAM" id="MobiDB-lite"/>
    </source>
</evidence>
<keyword evidence="3" id="KW-1185">Reference proteome</keyword>
<name>A0A967EHC5_9PROT</name>
<sequence>MIPSDLPSLLALAGRQPAIARKTRRAPSTSLTVFTDEGESRSTHVNLAPGDLPDDGSMPIFRRRGFYLDMVI</sequence>
<evidence type="ECO:0000313" key="3">
    <source>
        <dbReference type="Proteomes" id="UP000597459"/>
    </source>
</evidence>
<protein>
    <submittedName>
        <fullName evidence="2">Uncharacterized protein</fullName>
    </submittedName>
</protein>
<dbReference type="Proteomes" id="UP000597459">
    <property type="component" value="Unassembled WGS sequence"/>
</dbReference>
<gene>
    <name evidence="2" type="ORF">GOB87_05440</name>
</gene>
<dbReference type="AlphaFoldDB" id="A0A967EHC5"/>
<evidence type="ECO:0000313" key="2">
    <source>
        <dbReference type="EMBL" id="NHO53407.1"/>
    </source>
</evidence>
<reference evidence="2" key="1">
    <citation type="submission" date="2019-11" db="EMBL/GenBank/DDBJ databases">
        <title>Description of new Acetobacter species.</title>
        <authorList>
            <person name="Cleenwerck I."/>
            <person name="Sombolestani A.S."/>
        </authorList>
    </citation>
    <scope>NUCLEOTIDE SEQUENCE</scope>
    <source>
        <strain evidence="2">LMG 1626</strain>
    </source>
</reference>
<comment type="caution">
    <text evidence="2">The sequence shown here is derived from an EMBL/GenBank/DDBJ whole genome shotgun (WGS) entry which is preliminary data.</text>
</comment>